<sequence length="255" mass="29830">MEVFVNEAAFKAFLRESEKVRYDEPSVAALASDVEPYRQAHERRERAVLAFRRKPRNQVERTENMTEEDKLKKRDEVMKRVNSMSMVDLLTDLMQEKKLTLSRGEQADFAALKRRRMLEHGANTPKRRPLPLPELKKLRQAERAYNRQCQDETRETGLYGISKTGRKYTPAMGTMENIMDLTWEKVHPEAAKRHRKLSDHRGRPSMWDGSRSIDGLLGRYADGELRIRHSTIRKLGGRVETARDRKAQKPVRRES</sequence>
<accession>A8BFU0</accession>
<dbReference type="RefSeq" id="XP_001707338.1">
    <property type="nucleotide sequence ID" value="XM_001707286.1"/>
</dbReference>
<reference evidence="1 2" key="1">
    <citation type="journal article" date="2007" name="Science">
        <title>Genomic minimalism in the early diverging intestinal parasite Giardia lamblia.</title>
        <authorList>
            <person name="Morrison H.G."/>
            <person name="McArthur A.G."/>
            <person name="Gillin F.D."/>
            <person name="Aley S.B."/>
            <person name="Adam R.D."/>
            <person name="Olsen G.J."/>
            <person name="Best A.A."/>
            <person name="Cande W.Z."/>
            <person name="Chen F."/>
            <person name="Cipriano M.J."/>
            <person name="Davids B.J."/>
            <person name="Dawson S.C."/>
            <person name="Elmendorf H.G."/>
            <person name="Hehl A.B."/>
            <person name="Holder M.E."/>
            <person name="Huse S.M."/>
            <person name="Kim U.U."/>
            <person name="Lasek-Nesselquist E."/>
            <person name="Manning G."/>
            <person name="Nigam A."/>
            <person name="Nixon J.E."/>
            <person name="Palm D."/>
            <person name="Passamaneck N.E."/>
            <person name="Prabhu A."/>
            <person name="Reich C.I."/>
            <person name="Reiner D.S."/>
            <person name="Samuelson J."/>
            <person name="Svard S.G."/>
            <person name="Sogin M.L."/>
        </authorList>
    </citation>
    <scope>NUCLEOTIDE SEQUENCE [LARGE SCALE GENOMIC DNA]</scope>
    <source>
        <strain evidence="1 2">WB C6</strain>
    </source>
</reference>
<organism evidence="1 2">
    <name type="scientific">Giardia intestinalis (strain ATCC 50803 / WB clone C6)</name>
    <name type="common">Giardia lamblia</name>
    <dbReference type="NCBI Taxonomy" id="184922"/>
    <lineage>
        <taxon>Eukaryota</taxon>
        <taxon>Metamonada</taxon>
        <taxon>Diplomonadida</taxon>
        <taxon>Hexamitidae</taxon>
        <taxon>Giardiinae</taxon>
        <taxon>Giardia</taxon>
    </lineage>
</organism>
<dbReference type="KEGG" id="gla:GL50803_009782"/>
<dbReference type="GeneID" id="5700237"/>
<dbReference type="Proteomes" id="UP000001548">
    <property type="component" value="Unassembled WGS sequence"/>
</dbReference>
<keyword evidence="2" id="KW-1185">Reference proteome</keyword>
<dbReference type="EMBL" id="AACB03000002">
    <property type="protein sequence ID" value="KAE8303380.1"/>
    <property type="molecule type" value="Genomic_DNA"/>
</dbReference>
<dbReference type="OMA" id="WEKVHPE"/>
<name>A8BFU0_GIAIC</name>
<protein>
    <submittedName>
        <fullName evidence="1">Uncharacterized protein</fullName>
    </submittedName>
</protein>
<comment type="caution">
    <text evidence="1">The sequence shown here is derived from an EMBL/GenBank/DDBJ whole genome shotgun (WGS) entry which is preliminary data.</text>
</comment>
<evidence type="ECO:0000313" key="1">
    <source>
        <dbReference type="EMBL" id="KAE8303380.1"/>
    </source>
</evidence>
<dbReference type="VEuPathDB" id="GiardiaDB:GL50803_9782"/>
<gene>
    <name evidence="1" type="ORF">GL50803_009782</name>
</gene>
<proteinExistence type="predicted"/>
<dbReference type="HOGENOM" id="CLU_1091711_0_0_1"/>
<dbReference type="AlphaFoldDB" id="A8BFU0"/>
<evidence type="ECO:0000313" key="2">
    <source>
        <dbReference type="Proteomes" id="UP000001548"/>
    </source>
</evidence>